<keyword evidence="4" id="KW-0456">Lyase</keyword>
<keyword evidence="1" id="KW-0028">Amino-acid biosynthesis</keyword>
<accession>A0A383AJA8</accession>
<evidence type="ECO:0000256" key="4">
    <source>
        <dbReference type="ARBA" id="ARBA00023239"/>
    </source>
</evidence>
<dbReference type="EMBL" id="UINC01192231">
    <property type="protein sequence ID" value="SVE07265.1"/>
    <property type="molecule type" value="Genomic_DNA"/>
</dbReference>
<dbReference type="Gene3D" id="3.40.190.10">
    <property type="entry name" value="Periplasmic binding protein-like II"/>
    <property type="match status" value="2"/>
</dbReference>
<keyword evidence="2" id="KW-0057">Aromatic amino acid biosynthesis</keyword>
<dbReference type="CDD" id="cd04905">
    <property type="entry name" value="ACT_CM-PDT"/>
    <property type="match status" value="1"/>
</dbReference>
<dbReference type="InterPro" id="IPR045865">
    <property type="entry name" value="ACT-like_dom_sf"/>
</dbReference>
<feature type="domain" description="Prephenate dehydratase" evidence="6">
    <location>
        <begin position="4"/>
        <end position="181"/>
    </location>
</feature>
<evidence type="ECO:0000259" key="6">
    <source>
        <dbReference type="PROSITE" id="PS51171"/>
    </source>
</evidence>
<evidence type="ECO:0008006" key="9">
    <source>
        <dbReference type="Google" id="ProtNLM"/>
    </source>
</evidence>
<dbReference type="SUPFAM" id="SSF55021">
    <property type="entry name" value="ACT-like"/>
    <property type="match status" value="1"/>
</dbReference>
<evidence type="ECO:0000256" key="1">
    <source>
        <dbReference type="ARBA" id="ARBA00022605"/>
    </source>
</evidence>
<proteinExistence type="predicted"/>
<evidence type="ECO:0000313" key="8">
    <source>
        <dbReference type="EMBL" id="SVE07265.1"/>
    </source>
</evidence>
<dbReference type="InterPro" id="IPR002912">
    <property type="entry name" value="ACT_dom"/>
</dbReference>
<reference evidence="8" key="1">
    <citation type="submission" date="2018-05" db="EMBL/GenBank/DDBJ databases">
        <authorList>
            <person name="Lanie J.A."/>
            <person name="Ng W.-L."/>
            <person name="Kazmierczak K.M."/>
            <person name="Andrzejewski T.M."/>
            <person name="Davidsen T.M."/>
            <person name="Wayne K.J."/>
            <person name="Tettelin H."/>
            <person name="Glass J.I."/>
            <person name="Rusch D."/>
            <person name="Podicherti R."/>
            <person name="Tsui H.-C.T."/>
            <person name="Winkler M.E."/>
        </authorList>
    </citation>
    <scope>NUCLEOTIDE SEQUENCE</scope>
</reference>
<evidence type="ECO:0000256" key="5">
    <source>
        <dbReference type="ARBA" id="ARBA00029440"/>
    </source>
</evidence>
<dbReference type="Pfam" id="PF00800">
    <property type="entry name" value="PDT"/>
    <property type="match status" value="1"/>
</dbReference>
<dbReference type="CDD" id="cd13633">
    <property type="entry name" value="PBP2_Sa-PDT_like"/>
    <property type="match status" value="1"/>
</dbReference>
<evidence type="ECO:0000259" key="7">
    <source>
        <dbReference type="PROSITE" id="PS51671"/>
    </source>
</evidence>
<dbReference type="PANTHER" id="PTHR21022">
    <property type="entry name" value="PREPHENATE DEHYDRATASE P PROTEIN"/>
    <property type="match status" value="1"/>
</dbReference>
<protein>
    <recommendedName>
        <fullName evidence="9">Prephenate dehydratase</fullName>
    </recommendedName>
</protein>
<dbReference type="NCBIfam" id="NF008865">
    <property type="entry name" value="PRK11898.1"/>
    <property type="match status" value="1"/>
</dbReference>
<name>A0A383AJA8_9ZZZZ</name>
<dbReference type="InterPro" id="IPR001086">
    <property type="entry name" value="Preph_deHydtase"/>
</dbReference>
<dbReference type="GO" id="GO:0005737">
    <property type="term" value="C:cytoplasm"/>
    <property type="evidence" value="ECO:0007669"/>
    <property type="project" value="TreeGrafter"/>
</dbReference>
<evidence type="ECO:0000256" key="2">
    <source>
        <dbReference type="ARBA" id="ARBA00023141"/>
    </source>
</evidence>
<evidence type="ECO:0000256" key="3">
    <source>
        <dbReference type="ARBA" id="ARBA00023222"/>
    </source>
</evidence>
<dbReference type="GO" id="GO:0004664">
    <property type="term" value="F:prephenate dehydratase activity"/>
    <property type="evidence" value="ECO:0007669"/>
    <property type="project" value="InterPro"/>
</dbReference>
<dbReference type="Gene3D" id="3.30.70.260">
    <property type="match status" value="1"/>
</dbReference>
<feature type="domain" description="ACT" evidence="7">
    <location>
        <begin position="194"/>
        <end position="234"/>
    </location>
</feature>
<dbReference type="AlphaFoldDB" id="A0A383AJA8"/>
<sequence>MAQTIAYLGPVGTYTEQAALLYAPDNVLTPYPTISGIGLAVSTGESDQGVVPIENSLEGSVTYTLDLLITQSGLSICNEIVIPIEHYLMSLQGTIAKDIEVIYSHPQALAQCRIYLDANYPSAQRTASLSTVAAVTDMKNSNVPAAAIAPHRASFLHHVEIIGTDIQDNANNLTRFVVLDKTDHASTGNDKTSICFSFDNDSPGSLYSTLGEFAERGINLNRVESRPTKESLGQ</sequence>
<dbReference type="SUPFAM" id="SSF53850">
    <property type="entry name" value="Periplasmic binding protein-like II"/>
    <property type="match status" value="1"/>
</dbReference>
<dbReference type="PROSITE" id="PS51671">
    <property type="entry name" value="ACT"/>
    <property type="match status" value="1"/>
</dbReference>
<organism evidence="8">
    <name type="scientific">marine metagenome</name>
    <dbReference type="NCBI Taxonomy" id="408172"/>
    <lineage>
        <taxon>unclassified sequences</taxon>
        <taxon>metagenomes</taxon>
        <taxon>ecological metagenomes</taxon>
    </lineage>
</organism>
<comment type="pathway">
    <text evidence="5">Amino-acid biosynthesis.</text>
</comment>
<dbReference type="PROSITE" id="PS51171">
    <property type="entry name" value="PREPHENATE_DEHYDR_3"/>
    <property type="match status" value="1"/>
</dbReference>
<keyword evidence="3" id="KW-0584">Phenylalanine biosynthesis</keyword>
<dbReference type="GO" id="GO:0009094">
    <property type="term" value="P:L-phenylalanine biosynthetic process"/>
    <property type="evidence" value="ECO:0007669"/>
    <property type="project" value="UniProtKB-KW"/>
</dbReference>
<feature type="non-terminal residue" evidence="8">
    <location>
        <position position="234"/>
    </location>
</feature>
<dbReference type="PANTHER" id="PTHR21022:SF19">
    <property type="entry name" value="PREPHENATE DEHYDRATASE-RELATED"/>
    <property type="match status" value="1"/>
</dbReference>
<gene>
    <name evidence="8" type="ORF">METZ01_LOCUS460119</name>
</gene>